<dbReference type="EMBL" id="BMNK01000007">
    <property type="protein sequence ID" value="GGP09514.1"/>
    <property type="molecule type" value="Genomic_DNA"/>
</dbReference>
<dbReference type="PANTHER" id="PTHR30302">
    <property type="entry name" value="HYDROGENASE 1 MATURATION PROTEASE"/>
    <property type="match status" value="1"/>
</dbReference>
<organism evidence="6 7">
    <name type="scientific">Nonomuraea glycinis</name>
    <dbReference type="NCBI Taxonomy" id="2047744"/>
    <lineage>
        <taxon>Bacteria</taxon>
        <taxon>Bacillati</taxon>
        <taxon>Actinomycetota</taxon>
        <taxon>Actinomycetes</taxon>
        <taxon>Streptosporangiales</taxon>
        <taxon>Streptosporangiaceae</taxon>
        <taxon>Nonomuraea</taxon>
    </lineage>
</organism>
<evidence type="ECO:0008006" key="8">
    <source>
        <dbReference type="Google" id="ProtNLM"/>
    </source>
</evidence>
<reference evidence="6" key="2">
    <citation type="submission" date="2020-09" db="EMBL/GenBank/DDBJ databases">
        <authorList>
            <person name="Sun Q."/>
            <person name="Zhou Y."/>
        </authorList>
    </citation>
    <scope>NUCLEOTIDE SEQUENCE</scope>
    <source>
        <strain evidence="6">CGMCC 4.7430</strain>
    </source>
</reference>
<dbReference type="Gene3D" id="3.40.50.1450">
    <property type="entry name" value="HybD-like"/>
    <property type="match status" value="1"/>
</dbReference>
<feature type="compositionally biased region" description="Gly residues" evidence="5">
    <location>
        <begin position="1"/>
        <end position="12"/>
    </location>
</feature>
<sequence>MTGLGAGAGCGGDSPDSSDSPDFPGEAGAAGFDGAGLDGAGLDFWARMERRGPEEVMVAGWPVREGCRVRLRPARARADIMDLVLDGRVAVVESIEQDQEGVFHFAVTLDDDPGRDLGQARLPGHRFFYSAEEIEPVEPEEGAERAARVLVAGVGNVFFGDDGWGVEVVRRLAEEQWSGTGPDELVDVVDFGIRGMDLAYALQRDYGLVIIVDAAVRGQAPGTITVLEVDQPRHDLPGSDLPESIGSGPVEAHGMDPVRVLRLAAELGRVPERVIVMCCEPAVVPAGEPGEDVLVELSVPVRAAVGPAVRLVMDMIAESAGPGSRPGCEG</sequence>
<proteinExistence type="inferred from homology"/>
<dbReference type="PANTHER" id="PTHR30302:SF1">
    <property type="entry name" value="HYDROGENASE 2 MATURATION PROTEASE"/>
    <property type="match status" value="1"/>
</dbReference>
<dbReference type="NCBIfam" id="TIGR00072">
    <property type="entry name" value="hydrog_prot"/>
    <property type="match status" value="1"/>
</dbReference>
<dbReference type="InterPro" id="IPR023430">
    <property type="entry name" value="Pept_HybD-like_dom_sf"/>
</dbReference>
<dbReference type="AlphaFoldDB" id="A0A918A6L0"/>
<accession>A0A918A6L0</accession>
<dbReference type="SUPFAM" id="SSF53163">
    <property type="entry name" value="HybD-like"/>
    <property type="match status" value="1"/>
</dbReference>
<keyword evidence="3" id="KW-0064">Aspartyl protease</keyword>
<evidence type="ECO:0000256" key="1">
    <source>
        <dbReference type="ARBA" id="ARBA00006814"/>
    </source>
</evidence>
<keyword evidence="2" id="KW-0645">Protease</keyword>
<evidence type="ECO:0000256" key="5">
    <source>
        <dbReference type="SAM" id="MobiDB-lite"/>
    </source>
</evidence>
<dbReference type="Proteomes" id="UP000660745">
    <property type="component" value="Unassembled WGS sequence"/>
</dbReference>
<protein>
    <recommendedName>
        <fullName evidence="8">Hydrogenase maturation protease</fullName>
    </recommendedName>
</protein>
<dbReference type="GO" id="GO:0016485">
    <property type="term" value="P:protein processing"/>
    <property type="evidence" value="ECO:0007669"/>
    <property type="project" value="TreeGrafter"/>
</dbReference>
<name>A0A918A6L0_9ACTN</name>
<feature type="region of interest" description="Disordered" evidence="5">
    <location>
        <begin position="1"/>
        <end position="32"/>
    </location>
</feature>
<evidence type="ECO:0000256" key="3">
    <source>
        <dbReference type="ARBA" id="ARBA00022750"/>
    </source>
</evidence>
<evidence type="ECO:0000256" key="4">
    <source>
        <dbReference type="ARBA" id="ARBA00022801"/>
    </source>
</evidence>
<reference evidence="6" key="1">
    <citation type="journal article" date="2014" name="Int. J. Syst. Evol. Microbiol.">
        <title>Complete genome sequence of Corynebacterium casei LMG S-19264T (=DSM 44701T), isolated from a smear-ripened cheese.</title>
        <authorList>
            <consortium name="US DOE Joint Genome Institute (JGI-PGF)"/>
            <person name="Walter F."/>
            <person name="Albersmeier A."/>
            <person name="Kalinowski J."/>
            <person name="Ruckert C."/>
        </authorList>
    </citation>
    <scope>NUCLEOTIDE SEQUENCE</scope>
    <source>
        <strain evidence="6">CGMCC 4.7430</strain>
    </source>
</reference>
<dbReference type="GO" id="GO:0008047">
    <property type="term" value="F:enzyme activator activity"/>
    <property type="evidence" value="ECO:0007669"/>
    <property type="project" value="InterPro"/>
</dbReference>
<dbReference type="RefSeq" id="WP_225277253.1">
    <property type="nucleotide sequence ID" value="NZ_BMNK01000007.1"/>
</dbReference>
<evidence type="ECO:0000256" key="2">
    <source>
        <dbReference type="ARBA" id="ARBA00022670"/>
    </source>
</evidence>
<feature type="compositionally biased region" description="Low complexity" evidence="5">
    <location>
        <begin position="13"/>
        <end position="30"/>
    </location>
</feature>
<dbReference type="InterPro" id="IPR000671">
    <property type="entry name" value="Peptidase_A31"/>
</dbReference>
<comment type="similarity">
    <text evidence="1">Belongs to the peptidase A31 family.</text>
</comment>
<dbReference type="Pfam" id="PF01750">
    <property type="entry name" value="HycI"/>
    <property type="match status" value="1"/>
</dbReference>
<dbReference type="PRINTS" id="PR00446">
    <property type="entry name" value="HYDRGNUPTAKE"/>
</dbReference>
<dbReference type="GO" id="GO:0004190">
    <property type="term" value="F:aspartic-type endopeptidase activity"/>
    <property type="evidence" value="ECO:0007669"/>
    <property type="project" value="UniProtKB-KW"/>
</dbReference>
<comment type="caution">
    <text evidence="6">The sequence shown here is derived from an EMBL/GenBank/DDBJ whole genome shotgun (WGS) entry which is preliminary data.</text>
</comment>
<gene>
    <name evidence="6" type="ORF">GCM10012278_45510</name>
</gene>
<keyword evidence="4" id="KW-0378">Hydrolase</keyword>
<evidence type="ECO:0000313" key="6">
    <source>
        <dbReference type="EMBL" id="GGP09514.1"/>
    </source>
</evidence>
<keyword evidence="7" id="KW-1185">Reference proteome</keyword>
<evidence type="ECO:0000313" key="7">
    <source>
        <dbReference type="Proteomes" id="UP000660745"/>
    </source>
</evidence>